<accession>A0A1B7X583</accession>
<name>A0A1B7X583_APHFL</name>
<dbReference type="Proteomes" id="UP000092093">
    <property type="component" value="Unassembled WGS sequence"/>
</dbReference>
<comment type="caution">
    <text evidence="1">The sequence shown here is derived from an EMBL/GenBank/DDBJ whole genome shotgun (WGS) entry which is preliminary data.</text>
</comment>
<gene>
    <name evidence="1" type="ORF">AN484_06460</name>
</gene>
<evidence type="ECO:0000313" key="2">
    <source>
        <dbReference type="Proteomes" id="UP000092093"/>
    </source>
</evidence>
<organism evidence="1 2">
    <name type="scientific">Aphanizomenon flos-aquae WA102</name>
    <dbReference type="NCBI Taxonomy" id="1710896"/>
    <lineage>
        <taxon>Bacteria</taxon>
        <taxon>Bacillati</taxon>
        <taxon>Cyanobacteriota</taxon>
        <taxon>Cyanophyceae</taxon>
        <taxon>Nostocales</taxon>
        <taxon>Aphanizomenonaceae</taxon>
        <taxon>Aphanizomenon</taxon>
    </lineage>
</organism>
<proteinExistence type="predicted"/>
<dbReference type="EMBL" id="LJOW01000020">
    <property type="protein sequence ID" value="OBQ44525.1"/>
    <property type="molecule type" value="Genomic_DNA"/>
</dbReference>
<evidence type="ECO:0000313" key="1">
    <source>
        <dbReference type="EMBL" id="OBQ44525.1"/>
    </source>
</evidence>
<sequence length="72" mass="7934">MIAIVNISGGDESNPLGERTYEVRINRNVVTTFKHKRGDGLGACLLAASKAVERSKWLAVEEFMQSLNPTDK</sequence>
<reference evidence="1 2" key="1">
    <citation type="submission" date="2015-09" db="EMBL/GenBank/DDBJ databases">
        <title>Aphanizomenon flos-aquae WA102.</title>
        <authorList>
            <person name="Driscoll C."/>
        </authorList>
    </citation>
    <scope>NUCLEOTIDE SEQUENCE [LARGE SCALE GENOMIC DNA]</scope>
    <source>
        <strain evidence="1">WA102</strain>
    </source>
</reference>
<protein>
    <submittedName>
        <fullName evidence="1">Uncharacterized protein</fullName>
    </submittedName>
</protein>
<dbReference type="AlphaFoldDB" id="A0A1B7X583"/>